<evidence type="ECO:0000313" key="1">
    <source>
        <dbReference type="EMBL" id="MCI3279132.1"/>
    </source>
</evidence>
<reference evidence="1" key="1">
    <citation type="submission" date="2022-03" db="EMBL/GenBank/DDBJ databases">
        <title>Streptomyces 7R015 and 7R016 isolated from Barleria lupulina in Thailand.</title>
        <authorList>
            <person name="Kanchanasin P."/>
            <person name="Phongsopitanun W."/>
            <person name="Tanasupawat S."/>
        </authorList>
    </citation>
    <scope>NUCLEOTIDE SEQUENCE</scope>
    <source>
        <strain evidence="1">7R015</strain>
    </source>
</reference>
<name>A0ABS9YPD6_9ACTN</name>
<accession>A0ABS9YPD6</accession>
<protein>
    <submittedName>
        <fullName evidence="1">Uncharacterized protein</fullName>
    </submittedName>
</protein>
<evidence type="ECO:0000313" key="2">
    <source>
        <dbReference type="Proteomes" id="UP001165269"/>
    </source>
</evidence>
<keyword evidence="2" id="KW-1185">Reference proteome</keyword>
<dbReference type="EMBL" id="JALDAY010000024">
    <property type="protein sequence ID" value="MCI3279132.1"/>
    <property type="molecule type" value="Genomic_DNA"/>
</dbReference>
<dbReference type="RefSeq" id="WP_242778787.1">
    <property type="nucleotide sequence ID" value="NZ_JALDAY010000024.1"/>
</dbReference>
<gene>
    <name evidence="1" type="ORF">MQP27_49520</name>
</gene>
<organism evidence="1 2">
    <name type="scientific">Streptomyces cylindrosporus</name>
    <dbReference type="NCBI Taxonomy" id="2927583"/>
    <lineage>
        <taxon>Bacteria</taxon>
        <taxon>Bacillati</taxon>
        <taxon>Actinomycetota</taxon>
        <taxon>Actinomycetes</taxon>
        <taxon>Kitasatosporales</taxon>
        <taxon>Streptomycetaceae</taxon>
        <taxon>Streptomyces</taxon>
    </lineage>
</organism>
<proteinExistence type="predicted"/>
<dbReference type="Proteomes" id="UP001165269">
    <property type="component" value="Unassembled WGS sequence"/>
</dbReference>
<comment type="caution">
    <text evidence="1">The sequence shown here is derived from an EMBL/GenBank/DDBJ whole genome shotgun (WGS) entry which is preliminary data.</text>
</comment>
<sequence length="64" mass="6772">MGHKIQIKDGNGNIVTSYPVSDDQVAALDSVELAGGCHDSSHKIELVDGGTIVHRESGVGEWNQ</sequence>